<evidence type="ECO:0000313" key="3">
    <source>
        <dbReference type="Proteomes" id="UP000775872"/>
    </source>
</evidence>
<dbReference type="OrthoDB" id="5322539at2759"/>
<dbReference type="AlphaFoldDB" id="A0A9P0E9S6"/>
<feature type="transmembrane region" description="Helical" evidence="1">
    <location>
        <begin position="111"/>
        <end position="132"/>
    </location>
</feature>
<protein>
    <recommendedName>
        <fullName evidence="4">Transmembrane protein</fullName>
    </recommendedName>
</protein>
<feature type="transmembrane region" description="Helical" evidence="1">
    <location>
        <begin position="44"/>
        <end position="68"/>
    </location>
</feature>
<keyword evidence="1" id="KW-0812">Transmembrane</keyword>
<sequence length="630" mass="68699">KHAWVVPSLMSSGLVLGTLLAITHHLFYASLDQRPVAYQAQQEWYFRIGIGLAFLVKAFFTASAVLAYNQLVWYTLRSEPVTLAGVDAMFGVISNLFDFTDKELWRRGRGLVAIAIIVWTMPLITVFSPSALRVQTSTHFNETWTKMALPVLEYQTVQKFAQWQAGGSSAYSSPSSRISRLLSATAAQGAILNIASPFPNCSYTVEFYGPSLSCGSPSAGISFETKVDSLIAGSSSSTSLQSGIGYVGFVPQRANTTLTTSLEDDALAGLDRTLETPHATDIDTIDRSQAHDYAKLYVVAPDWDGLAGNTIECGLYNSSYTVDLDYRNGQQNISVKSLERVNGVTAEPAFEDCGGGACSVSVVAYISMMDAMGRLLLGHLKVSDVGSLIPTRTQISTTVLMQTAEMQRLHRRTIVAGNKFTPEPLSIANITMTDALEQLFLNFTLSLFSDSYLLQNQSSASEGMVLVRAPQNVYAYDSRNLFIAYGVGICVDLVVVVVGLLCVWTSSGSYMSAFSTILRTTRNPSLDTVIQHDDGSGTWPMSTRLAKLKVILQESPSRTELGKHTMFRLVNDWCDLEQDASSESPELPRPSLDSLLIRPVAGGEQKQANVRVIITPPTPEPQEDVIMETS</sequence>
<feature type="transmembrane region" description="Helical" evidence="1">
    <location>
        <begin position="12"/>
        <end position="32"/>
    </location>
</feature>
<feature type="non-terminal residue" evidence="2">
    <location>
        <position position="1"/>
    </location>
</feature>
<evidence type="ECO:0008006" key="4">
    <source>
        <dbReference type="Google" id="ProtNLM"/>
    </source>
</evidence>
<comment type="caution">
    <text evidence="2">The sequence shown here is derived from an EMBL/GenBank/DDBJ whole genome shotgun (WGS) entry which is preliminary data.</text>
</comment>
<name>A0A9P0E9S6_9HYPO</name>
<keyword evidence="3" id="KW-1185">Reference proteome</keyword>
<evidence type="ECO:0000256" key="1">
    <source>
        <dbReference type="SAM" id="Phobius"/>
    </source>
</evidence>
<reference evidence="2 3" key="2">
    <citation type="submission" date="2021-10" db="EMBL/GenBank/DDBJ databases">
        <authorList>
            <person name="Piombo E."/>
        </authorList>
    </citation>
    <scope>NUCLEOTIDE SEQUENCE [LARGE SCALE GENOMIC DNA]</scope>
</reference>
<organism evidence="2 3">
    <name type="scientific">Clonostachys solani</name>
    <dbReference type="NCBI Taxonomy" id="160281"/>
    <lineage>
        <taxon>Eukaryota</taxon>
        <taxon>Fungi</taxon>
        <taxon>Dikarya</taxon>
        <taxon>Ascomycota</taxon>
        <taxon>Pezizomycotina</taxon>
        <taxon>Sordariomycetes</taxon>
        <taxon>Hypocreomycetidae</taxon>
        <taxon>Hypocreales</taxon>
        <taxon>Bionectriaceae</taxon>
        <taxon>Clonostachys</taxon>
    </lineage>
</organism>
<dbReference type="PANTHER" id="PTHR35041">
    <property type="entry name" value="MEDIATOR OF RNA POLYMERASE II TRANSCRIPTION SUBUNIT 1"/>
    <property type="match status" value="1"/>
</dbReference>
<dbReference type="Proteomes" id="UP000775872">
    <property type="component" value="Unassembled WGS sequence"/>
</dbReference>
<reference evidence="3" key="1">
    <citation type="submission" date="2019-06" db="EMBL/GenBank/DDBJ databases">
        <authorList>
            <person name="Broberg M."/>
        </authorList>
    </citation>
    <scope>NUCLEOTIDE SEQUENCE [LARGE SCALE GENOMIC DNA]</scope>
</reference>
<evidence type="ECO:0000313" key="2">
    <source>
        <dbReference type="EMBL" id="CAH0047361.1"/>
    </source>
</evidence>
<dbReference type="EMBL" id="CABFOC020000029">
    <property type="protein sequence ID" value="CAH0047361.1"/>
    <property type="molecule type" value="Genomic_DNA"/>
</dbReference>
<gene>
    <name evidence="2" type="ORF">CSOL1703_00017251</name>
</gene>
<dbReference type="PANTHER" id="PTHR35041:SF6">
    <property type="entry name" value="FORMYLMETHIONINE DEFORMYLASE-LIKE PROTEIN-RELATED"/>
    <property type="match status" value="1"/>
</dbReference>
<proteinExistence type="predicted"/>
<accession>A0A9P0E9S6</accession>
<feature type="transmembrane region" description="Helical" evidence="1">
    <location>
        <begin position="482"/>
        <end position="504"/>
    </location>
</feature>
<keyword evidence="1" id="KW-0472">Membrane</keyword>
<keyword evidence="1" id="KW-1133">Transmembrane helix</keyword>